<proteinExistence type="predicted"/>
<organism evidence="1 2">
    <name type="scientific">Cryptolaemus montrouzieri</name>
    <dbReference type="NCBI Taxonomy" id="559131"/>
    <lineage>
        <taxon>Eukaryota</taxon>
        <taxon>Metazoa</taxon>
        <taxon>Ecdysozoa</taxon>
        <taxon>Arthropoda</taxon>
        <taxon>Hexapoda</taxon>
        <taxon>Insecta</taxon>
        <taxon>Pterygota</taxon>
        <taxon>Neoptera</taxon>
        <taxon>Endopterygota</taxon>
        <taxon>Coleoptera</taxon>
        <taxon>Polyphaga</taxon>
        <taxon>Cucujiformia</taxon>
        <taxon>Coccinelloidea</taxon>
        <taxon>Coccinellidae</taxon>
        <taxon>Scymninae</taxon>
        <taxon>Scymnini</taxon>
        <taxon>Cryptolaemus</taxon>
    </lineage>
</organism>
<keyword evidence="2" id="KW-1185">Reference proteome</keyword>
<protein>
    <submittedName>
        <fullName evidence="1">Uncharacterized protein</fullName>
    </submittedName>
</protein>
<evidence type="ECO:0000313" key="1">
    <source>
        <dbReference type="EMBL" id="KAL3284958.1"/>
    </source>
</evidence>
<evidence type="ECO:0000313" key="2">
    <source>
        <dbReference type="Proteomes" id="UP001516400"/>
    </source>
</evidence>
<accession>A0ABD2P267</accession>
<dbReference type="EMBL" id="JABFTP020000165">
    <property type="protein sequence ID" value="KAL3284958.1"/>
    <property type="molecule type" value="Genomic_DNA"/>
</dbReference>
<gene>
    <name evidence="1" type="ORF">HHI36_019087</name>
</gene>
<dbReference type="Proteomes" id="UP001516400">
    <property type="component" value="Unassembled WGS sequence"/>
</dbReference>
<name>A0ABD2P267_9CUCU</name>
<comment type="caution">
    <text evidence="1">The sequence shown here is derived from an EMBL/GenBank/DDBJ whole genome shotgun (WGS) entry which is preliminary data.</text>
</comment>
<reference evidence="1 2" key="1">
    <citation type="journal article" date="2021" name="BMC Biol.">
        <title>Horizontally acquired antibacterial genes associated with adaptive radiation of ladybird beetles.</title>
        <authorList>
            <person name="Li H.S."/>
            <person name="Tang X.F."/>
            <person name="Huang Y.H."/>
            <person name="Xu Z.Y."/>
            <person name="Chen M.L."/>
            <person name="Du X.Y."/>
            <person name="Qiu B.Y."/>
            <person name="Chen P.T."/>
            <person name="Zhang W."/>
            <person name="Slipinski A."/>
            <person name="Escalona H.E."/>
            <person name="Waterhouse R.M."/>
            <person name="Zwick A."/>
            <person name="Pang H."/>
        </authorList>
    </citation>
    <scope>NUCLEOTIDE SEQUENCE [LARGE SCALE GENOMIC DNA]</scope>
    <source>
        <strain evidence="1">SYSU2018</strain>
    </source>
</reference>
<dbReference type="AlphaFoldDB" id="A0ABD2P267"/>
<sequence length="132" mass="15322">MVGCCGGGKKKNEEYDPQFRENEAPECMPHVPPDELCPEELREEFRMKFACGVYLTRKVLFKSPDDVILDVFCAMDDLLDFWEECADDPLYYKDGVFQSPCDETIIRERMNKECRKKVACAPICLPERRAPQ</sequence>